<dbReference type="Proteomes" id="UP000011971">
    <property type="component" value="Unassembled WGS sequence"/>
</dbReference>
<evidence type="ECO:0000313" key="2">
    <source>
        <dbReference type="Proteomes" id="UP000011971"/>
    </source>
</evidence>
<protein>
    <submittedName>
        <fullName evidence="1">Uncharacterized protein</fullName>
    </submittedName>
</protein>
<proteinExistence type="predicted"/>
<sequence>MTCCAKCGKRYPLHMLDAKPTMTFWLHLVSLFRGQKFMLQYAADHGYDFGRLECRVCYGDGYVEDHP</sequence>
<gene>
    <name evidence="1" type="ORF">D584_01323</name>
</gene>
<name>M5JSH1_9HYPH</name>
<comment type="caution">
    <text evidence="1">The sequence shown here is derived from an EMBL/GenBank/DDBJ whole genome shotgun (WGS) entry which is preliminary data.</text>
</comment>
<reference evidence="1 2" key="1">
    <citation type="journal article" date="2013" name="Gut Pathog.">
        <title>Draft genome of Ochrobactrum intermedium strain M86 isolated from non-ulcer dyspeptic individual from India.</title>
        <authorList>
            <person name="Kulkarni G."/>
            <person name="Dhotre D."/>
            <person name="Dharne M."/>
            <person name="Shetty S."/>
            <person name="Chowdhury S."/>
            <person name="Misra V."/>
            <person name="Misra S."/>
            <person name="Patole M."/>
            <person name="Shouche Y."/>
        </authorList>
    </citation>
    <scope>NUCLEOTIDE SEQUENCE [LARGE SCALE GENOMIC DNA]</scope>
    <source>
        <strain evidence="1 2">M86</strain>
    </source>
</reference>
<organism evidence="1 2">
    <name type="scientific">Brucella intermedia M86</name>
    <dbReference type="NCBI Taxonomy" id="1234597"/>
    <lineage>
        <taxon>Bacteria</taxon>
        <taxon>Pseudomonadati</taxon>
        <taxon>Pseudomonadota</taxon>
        <taxon>Alphaproteobacteria</taxon>
        <taxon>Hyphomicrobiales</taxon>
        <taxon>Brucellaceae</taxon>
        <taxon>Brucella/Ochrobactrum group</taxon>
        <taxon>Brucella</taxon>
    </lineage>
</organism>
<accession>M5JSH1</accession>
<dbReference type="AlphaFoldDB" id="M5JSH1"/>
<dbReference type="EMBL" id="AOGE01000005">
    <property type="protein sequence ID" value="ELT50992.1"/>
    <property type="molecule type" value="Genomic_DNA"/>
</dbReference>
<evidence type="ECO:0000313" key="1">
    <source>
        <dbReference type="EMBL" id="ELT50992.1"/>
    </source>
</evidence>